<reference evidence="1" key="1">
    <citation type="submission" date="2023-07" db="EMBL/GenBank/DDBJ databases">
        <title>Genomic Encyclopedia of Type Strains, Phase IV (KMG-IV): sequencing the most valuable type-strain genomes for metagenomic binning, comparative biology and taxonomic classification.</title>
        <authorList>
            <person name="Goeker M."/>
        </authorList>
    </citation>
    <scope>NUCLEOTIDE SEQUENCE</scope>
    <source>
        <strain evidence="1">DSM 26174</strain>
    </source>
</reference>
<dbReference type="SUPFAM" id="SSF52091">
    <property type="entry name" value="SpoIIaa-like"/>
    <property type="match status" value="1"/>
</dbReference>
<dbReference type="Proteomes" id="UP001185092">
    <property type="component" value="Unassembled WGS sequence"/>
</dbReference>
<sequence length="120" mass="13759">MLEVTPFTDTRIIGFKLNGKIDKNGIVKLSELLENKKGYDGLLILGEIEDIGGFEDIQSFLELVGVKIKAIGNVKKYAVVTEKKWIDKMVDFFRSMKLLQIEIEHFSPDEKEKALKWLLD</sequence>
<dbReference type="Gene3D" id="3.40.50.10600">
    <property type="entry name" value="SpoIIaa-like domains"/>
    <property type="match status" value="1"/>
</dbReference>
<dbReference type="EMBL" id="JAVDQD010000001">
    <property type="protein sequence ID" value="MDR6238207.1"/>
    <property type="molecule type" value="Genomic_DNA"/>
</dbReference>
<dbReference type="AlphaFoldDB" id="A0AAE3XKQ0"/>
<name>A0AAE3XKQ0_9BACT</name>
<dbReference type="Pfam" id="PF11964">
    <property type="entry name" value="SpoIIAA-like"/>
    <property type="match status" value="1"/>
</dbReference>
<evidence type="ECO:0000313" key="2">
    <source>
        <dbReference type="Proteomes" id="UP001185092"/>
    </source>
</evidence>
<evidence type="ECO:0008006" key="3">
    <source>
        <dbReference type="Google" id="ProtNLM"/>
    </source>
</evidence>
<protein>
    <recommendedName>
        <fullName evidence="3">STAS/SEC14 domain-containing protein</fullName>
    </recommendedName>
</protein>
<organism evidence="1 2">
    <name type="scientific">Aureibacter tunicatorum</name>
    <dbReference type="NCBI Taxonomy" id="866807"/>
    <lineage>
        <taxon>Bacteria</taxon>
        <taxon>Pseudomonadati</taxon>
        <taxon>Bacteroidota</taxon>
        <taxon>Cytophagia</taxon>
        <taxon>Cytophagales</taxon>
        <taxon>Persicobacteraceae</taxon>
        <taxon>Aureibacter</taxon>
    </lineage>
</organism>
<dbReference type="InterPro" id="IPR038396">
    <property type="entry name" value="SpoIIAA-like_sf"/>
</dbReference>
<evidence type="ECO:0000313" key="1">
    <source>
        <dbReference type="EMBL" id="MDR6238207.1"/>
    </source>
</evidence>
<comment type="caution">
    <text evidence="1">The sequence shown here is derived from an EMBL/GenBank/DDBJ whole genome shotgun (WGS) entry which is preliminary data.</text>
</comment>
<keyword evidence="2" id="KW-1185">Reference proteome</keyword>
<gene>
    <name evidence="1" type="ORF">HNQ88_001183</name>
</gene>
<accession>A0AAE3XKQ0</accession>
<dbReference type="InterPro" id="IPR036513">
    <property type="entry name" value="STAS_dom_sf"/>
</dbReference>
<dbReference type="RefSeq" id="WP_309937678.1">
    <property type="nucleotide sequence ID" value="NZ_AP025305.1"/>
</dbReference>
<proteinExistence type="predicted"/>
<dbReference type="InterPro" id="IPR021866">
    <property type="entry name" value="SpoIIAA-like"/>
</dbReference>